<accession>A0AAV8YTL6</accession>
<dbReference type="EMBL" id="JAPWTK010000050">
    <property type="protein sequence ID" value="KAJ8954221.1"/>
    <property type="molecule type" value="Genomic_DNA"/>
</dbReference>
<organism evidence="3 4">
    <name type="scientific">Aromia moschata</name>
    <dbReference type="NCBI Taxonomy" id="1265417"/>
    <lineage>
        <taxon>Eukaryota</taxon>
        <taxon>Metazoa</taxon>
        <taxon>Ecdysozoa</taxon>
        <taxon>Arthropoda</taxon>
        <taxon>Hexapoda</taxon>
        <taxon>Insecta</taxon>
        <taxon>Pterygota</taxon>
        <taxon>Neoptera</taxon>
        <taxon>Endopterygota</taxon>
        <taxon>Coleoptera</taxon>
        <taxon>Polyphaga</taxon>
        <taxon>Cucujiformia</taxon>
        <taxon>Chrysomeloidea</taxon>
        <taxon>Cerambycidae</taxon>
        <taxon>Cerambycinae</taxon>
        <taxon>Callichromatini</taxon>
        <taxon>Aromia</taxon>
    </lineage>
</organism>
<feature type="coiled-coil region" evidence="1">
    <location>
        <begin position="490"/>
        <end position="579"/>
    </location>
</feature>
<evidence type="ECO:0000313" key="4">
    <source>
        <dbReference type="Proteomes" id="UP001162162"/>
    </source>
</evidence>
<evidence type="ECO:0000256" key="2">
    <source>
        <dbReference type="SAM" id="MobiDB-lite"/>
    </source>
</evidence>
<evidence type="ECO:0000256" key="1">
    <source>
        <dbReference type="SAM" id="Coils"/>
    </source>
</evidence>
<dbReference type="PANTHER" id="PTHR19327:SF0">
    <property type="entry name" value="GOLGIN SUBFAMILY A MEMBER 4"/>
    <property type="match status" value="1"/>
</dbReference>
<keyword evidence="4" id="KW-1185">Reference proteome</keyword>
<gene>
    <name evidence="3" type="ORF">NQ318_005816</name>
</gene>
<reference evidence="3" key="1">
    <citation type="journal article" date="2023" name="Insect Mol. Biol.">
        <title>Genome sequencing provides insights into the evolution of gene families encoding plant cell wall-degrading enzymes in longhorned beetles.</title>
        <authorList>
            <person name="Shin N.R."/>
            <person name="Okamura Y."/>
            <person name="Kirsch R."/>
            <person name="Pauchet Y."/>
        </authorList>
    </citation>
    <scope>NUCLEOTIDE SEQUENCE</scope>
    <source>
        <strain evidence="3">AMC_N1</strain>
    </source>
</reference>
<dbReference type="Gene3D" id="1.10.287.1490">
    <property type="match status" value="1"/>
</dbReference>
<feature type="region of interest" description="Disordered" evidence="2">
    <location>
        <begin position="584"/>
        <end position="604"/>
    </location>
</feature>
<dbReference type="Proteomes" id="UP001162162">
    <property type="component" value="Unassembled WGS sequence"/>
</dbReference>
<dbReference type="GO" id="GO:0031267">
    <property type="term" value="F:small GTPase binding"/>
    <property type="evidence" value="ECO:0007669"/>
    <property type="project" value="TreeGrafter"/>
</dbReference>
<evidence type="ECO:0000313" key="3">
    <source>
        <dbReference type="EMBL" id="KAJ8954221.1"/>
    </source>
</evidence>
<name>A0AAV8YTL6_9CUCU</name>
<evidence type="ECO:0008006" key="5">
    <source>
        <dbReference type="Google" id="ProtNLM"/>
    </source>
</evidence>
<proteinExistence type="predicted"/>
<dbReference type="PANTHER" id="PTHR19327">
    <property type="entry name" value="GOLGIN"/>
    <property type="match status" value="1"/>
</dbReference>
<comment type="caution">
    <text evidence="3">The sequence shown here is derived from an EMBL/GenBank/DDBJ whole genome shotgun (WGS) entry which is preliminary data.</text>
</comment>
<sequence>MFKKLKEKITEEVKSSPQRFAEFTQSVSDKLQNNSSADEHFFSIGEDDSTVSTPVNSAEQGFSSVQLVSPSQDTRMRRNSSSSIASDVSFLPRYESGSMYHLQSDLDVSASELEDNASTASSQIGHLTKEQIYSAFQKSQLRYHKYRGRYTDLARHYKELERENAKMKACLDERNLKIHSLQTKIGLLQGADNTDLLVNIDEKENQSENLENLTKYLNDARKEIETLNEKIQEMKANTIVFQSKEQEYKTKITNLEKEIVHYSEREKENNLKLAQNKMELHNEMLGKETDISNLKKDNEVLRQKIEAFEAENKASASVKMENLQSQNKKLIDKVENLTQKCNNLGNELLKVEQYKIEIRELKESEEQLNKQVNKVNEEKSDLIKLVDSLNQGLAVCKNDISELSKENQELKENLTQKKEEFANQISAIREDAKKGLLSLEPKIREKLQNEYSRKEEDIKREFARKIEEMSSKDRNEKDIQMQLFEKNDHLNKLTDELDLVRNELSKRVDEYYNLEKNHLELIEDSTLQEELKHLEDLCEKKEKEIVYLSKENLNLQQRVEKATEKLRILEEKYEAIELDSWEHKNAEAENRGARRGKKLSPGGV</sequence>
<protein>
    <recommendedName>
        <fullName evidence="5">Golgin subfamily A member 4</fullName>
    </recommendedName>
</protein>
<dbReference type="GO" id="GO:0048193">
    <property type="term" value="P:Golgi vesicle transport"/>
    <property type="evidence" value="ECO:0007669"/>
    <property type="project" value="TreeGrafter"/>
</dbReference>
<dbReference type="AlphaFoldDB" id="A0AAV8YTL6"/>
<keyword evidence="1" id="KW-0175">Coiled coil</keyword>
<feature type="coiled-coil region" evidence="1">
    <location>
        <begin position="143"/>
        <end position="464"/>
    </location>
</feature>
<dbReference type="GO" id="GO:0005794">
    <property type="term" value="C:Golgi apparatus"/>
    <property type="evidence" value="ECO:0007669"/>
    <property type="project" value="TreeGrafter"/>
</dbReference>